<gene>
    <name evidence="2" type="ORF">JNB62_17905</name>
</gene>
<reference evidence="2 3" key="1">
    <citation type="journal article" date="2021" name="MBio">
        <title>Poor Competitiveness of Bradyrhizobium in Pigeon Pea Root Colonization in Indian Soils.</title>
        <authorList>
            <person name="Chalasani D."/>
            <person name="Basu A."/>
            <person name="Pullabhotla S.V.S.R.N."/>
            <person name="Jorrin B."/>
            <person name="Neal A.L."/>
            <person name="Poole P.S."/>
            <person name="Podile A.R."/>
            <person name="Tkacz A."/>
        </authorList>
    </citation>
    <scope>NUCLEOTIDE SEQUENCE [LARGE SCALE GENOMIC DNA]</scope>
    <source>
        <strain evidence="2 3">HU14</strain>
    </source>
</reference>
<dbReference type="EMBL" id="JAEUAW010000021">
    <property type="protein sequence ID" value="MBW9095556.1"/>
    <property type="molecule type" value="Genomic_DNA"/>
</dbReference>
<keyword evidence="3" id="KW-1185">Reference proteome</keyword>
<comment type="caution">
    <text evidence="2">The sequence shown here is derived from an EMBL/GenBank/DDBJ whole genome shotgun (WGS) entry which is preliminary data.</text>
</comment>
<name>A0ABS7HRF8_9MICO</name>
<accession>A0ABS7HRF8</accession>
<evidence type="ECO:0000313" key="3">
    <source>
        <dbReference type="Proteomes" id="UP001196843"/>
    </source>
</evidence>
<protein>
    <recommendedName>
        <fullName evidence="4">Ig-like domain-containing protein</fullName>
    </recommendedName>
</protein>
<dbReference type="RefSeq" id="WP_220302256.1">
    <property type="nucleotide sequence ID" value="NZ_JAEUAW010000021.1"/>
</dbReference>
<evidence type="ECO:0000256" key="1">
    <source>
        <dbReference type="SAM" id="SignalP"/>
    </source>
</evidence>
<feature type="signal peptide" evidence="1">
    <location>
        <begin position="1"/>
        <end position="28"/>
    </location>
</feature>
<proteinExistence type="predicted"/>
<keyword evidence="1" id="KW-0732">Signal</keyword>
<dbReference type="Proteomes" id="UP001196843">
    <property type="component" value="Unassembled WGS sequence"/>
</dbReference>
<organism evidence="2 3">
    <name type="scientific">Microbacterium jejuense</name>
    <dbReference type="NCBI Taxonomy" id="1263637"/>
    <lineage>
        <taxon>Bacteria</taxon>
        <taxon>Bacillati</taxon>
        <taxon>Actinomycetota</taxon>
        <taxon>Actinomycetes</taxon>
        <taxon>Micrococcales</taxon>
        <taxon>Microbacteriaceae</taxon>
        <taxon>Microbacterium</taxon>
    </lineage>
</organism>
<sequence length="149" mass="14950">MPRRAVAALLALVGVLGVALLQPSPTEAAWVRTDVAGDTTLSAGTVAPVTQMTCTAGLLQPVTFSWTAPTGGLTRTGYRWTVTGGLNNNGGDLPATATSISLNTGLLGLGSGTFSLYVLGPGGWRSGAKTGSLSFATVVLDVLSTCSVP</sequence>
<evidence type="ECO:0000313" key="2">
    <source>
        <dbReference type="EMBL" id="MBW9095556.1"/>
    </source>
</evidence>
<feature type="chain" id="PRO_5047095114" description="Ig-like domain-containing protein" evidence="1">
    <location>
        <begin position="29"/>
        <end position="149"/>
    </location>
</feature>
<evidence type="ECO:0008006" key="4">
    <source>
        <dbReference type="Google" id="ProtNLM"/>
    </source>
</evidence>